<protein>
    <submittedName>
        <fullName evidence="7">SMP-30/gluconolactonase/LRE family protein</fullName>
    </submittedName>
</protein>
<evidence type="ECO:0000313" key="7">
    <source>
        <dbReference type="EMBL" id="THD73762.1"/>
    </source>
</evidence>
<comment type="caution">
    <text evidence="7">The sequence shown here is derived from an EMBL/GenBank/DDBJ whole genome shotgun (WGS) entry which is preliminary data.</text>
</comment>
<organism evidence="7 8">
    <name type="scientific">Thalassobius vesicularis</name>
    <dbReference type="NCBI Taxonomy" id="1294297"/>
    <lineage>
        <taxon>Bacteria</taxon>
        <taxon>Pseudomonadati</taxon>
        <taxon>Pseudomonadota</taxon>
        <taxon>Alphaproteobacteria</taxon>
        <taxon>Rhodobacterales</taxon>
        <taxon>Roseobacteraceae</taxon>
        <taxon>Thalassovita</taxon>
    </lineage>
</organism>
<dbReference type="InterPro" id="IPR011042">
    <property type="entry name" value="6-blade_b-propeller_TolB-like"/>
</dbReference>
<evidence type="ECO:0000256" key="2">
    <source>
        <dbReference type="ARBA" id="ARBA00022553"/>
    </source>
</evidence>
<comment type="similarity">
    <text evidence="1">Belongs to the strictosidine synthase family.</text>
</comment>
<evidence type="ECO:0000313" key="8">
    <source>
        <dbReference type="Proteomes" id="UP000306113"/>
    </source>
</evidence>
<evidence type="ECO:0000256" key="1">
    <source>
        <dbReference type="ARBA" id="ARBA00009191"/>
    </source>
</evidence>
<keyword evidence="2" id="KW-0597">Phosphoprotein</keyword>
<feature type="domain" description="Strictosidine synthase conserved region" evidence="6">
    <location>
        <begin position="148"/>
        <end position="236"/>
    </location>
</feature>
<keyword evidence="4" id="KW-0325">Glycoprotein</keyword>
<name>A0A4S3M8I5_9RHOB</name>
<evidence type="ECO:0000256" key="4">
    <source>
        <dbReference type="ARBA" id="ARBA00023180"/>
    </source>
</evidence>
<dbReference type="EMBL" id="SSMD01000004">
    <property type="protein sequence ID" value="THD73762.1"/>
    <property type="molecule type" value="Genomic_DNA"/>
</dbReference>
<dbReference type="Pfam" id="PF20067">
    <property type="entry name" value="SSL_N"/>
    <property type="match status" value="1"/>
</dbReference>
<evidence type="ECO:0000256" key="5">
    <source>
        <dbReference type="PROSITE-ProRule" id="PRU00504"/>
    </source>
</evidence>
<gene>
    <name evidence="7" type="ORF">E7681_09085</name>
</gene>
<feature type="repeat" description="NHL" evidence="5">
    <location>
        <begin position="198"/>
        <end position="239"/>
    </location>
</feature>
<reference evidence="7 8" key="1">
    <citation type="submission" date="2019-04" db="EMBL/GenBank/DDBJ databases">
        <title>Draft genome sequence of Youngimonas vesicularis.</title>
        <authorList>
            <person name="Hameed A."/>
        </authorList>
    </citation>
    <scope>NUCLEOTIDE SEQUENCE [LARGE SCALE GENOMIC DNA]</scope>
    <source>
        <strain evidence="7 8">CC-AMW-E</strain>
    </source>
</reference>
<dbReference type="Pfam" id="PF03088">
    <property type="entry name" value="Str_synth"/>
    <property type="match status" value="1"/>
</dbReference>
<accession>A0A4S3M8I5</accession>
<dbReference type="InterPro" id="IPR001258">
    <property type="entry name" value="NHL_repeat"/>
</dbReference>
<dbReference type="GO" id="GO:0012505">
    <property type="term" value="C:endomembrane system"/>
    <property type="evidence" value="ECO:0007669"/>
    <property type="project" value="TreeGrafter"/>
</dbReference>
<dbReference type="InterPro" id="IPR018119">
    <property type="entry name" value="Strictosidine_synth_cons-reg"/>
</dbReference>
<evidence type="ECO:0000259" key="6">
    <source>
        <dbReference type="Pfam" id="PF03088"/>
    </source>
</evidence>
<dbReference type="GO" id="GO:0016787">
    <property type="term" value="F:hydrolase activity"/>
    <property type="evidence" value="ECO:0007669"/>
    <property type="project" value="TreeGrafter"/>
</dbReference>
<dbReference type="SUPFAM" id="SSF63829">
    <property type="entry name" value="Calcium-dependent phosphotriesterase"/>
    <property type="match status" value="1"/>
</dbReference>
<sequence>MRSVLGLWGIVAAVCAGYLAYWPVPAQPESWEAPHNPGYIDAFAPNDRLGQLEFLDLAGRKGPEDVAIGPDGLLYVATHDGEILRLAQSGGAAEVFAQTNGRPLGLEFGPNGTLYVADAYRGLLAITPDGAVRLLADHADGTPILYADDVDVAEDGTVYFTDASTRFGAEANGGTLRASVLDLLEHSDNGRVLKYDPVTEQTTLFSDGLTFPNGLAVGPDGSVYVVETGTYSVWRYAPDGSQRELVIGRLPGFPDNINPAQDGSFWVGLVSPRNALMDKLSDRPGLRRAILRLPDSMKPAPERYGFVLRIAADGTVLETLQDPSGGYALTTGAVTAADGSVFVSSLTESRLGVLRP</sequence>
<dbReference type="PANTHER" id="PTHR10426">
    <property type="entry name" value="STRICTOSIDINE SYNTHASE-RELATED"/>
    <property type="match status" value="1"/>
</dbReference>
<evidence type="ECO:0000256" key="3">
    <source>
        <dbReference type="ARBA" id="ARBA00022737"/>
    </source>
</evidence>
<dbReference type="OrthoDB" id="9775406at2"/>
<dbReference type="RefSeq" id="WP_136338974.1">
    <property type="nucleotide sequence ID" value="NZ_SSMD01000004.1"/>
</dbReference>
<dbReference type="Gene3D" id="2.120.10.30">
    <property type="entry name" value="TolB, C-terminal domain"/>
    <property type="match status" value="1"/>
</dbReference>
<dbReference type="PANTHER" id="PTHR10426:SF88">
    <property type="entry name" value="ADIPOCYTE PLASMA MEMBRANE-ASSOCIATED PROTEIN HEMOMUCIN-RELATED"/>
    <property type="match status" value="1"/>
</dbReference>
<keyword evidence="3" id="KW-0677">Repeat</keyword>
<dbReference type="PROSITE" id="PS51125">
    <property type="entry name" value="NHL"/>
    <property type="match status" value="1"/>
</dbReference>
<proteinExistence type="inferred from homology"/>
<keyword evidence="8" id="KW-1185">Reference proteome</keyword>
<dbReference type="Proteomes" id="UP000306113">
    <property type="component" value="Unassembled WGS sequence"/>
</dbReference>
<dbReference type="AlphaFoldDB" id="A0A4S3M8I5"/>